<comment type="caution">
    <text evidence="1">The sequence shown here is derived from an EMBL/GenBank/DDBJ whole genome shotgun (WGS) entry which is preliminary data.</text>
</comment>
<organism evidence="1 2">
    <name type="scientific">Kineococcus rhizosphaerae</name>
    <dbReference type="NCBI Taxonomy" id="559628"/>
    <lineage>
        <taxon>Bacteria</taxon>
        <taxon>Bacillati</taxon>
        <taxon>Actinomycetota</taxon>
        <taxon>Actinomycetes</taxon>
        <taxon>Kineosporiales</taxon>
        <taxon>Kineosporiaceae</taxon>
        <taxon>Kineococcus</taxon>
    </lineage>
</organism>
<dbReference type="EMBL" id="PVZF01000008">
    <property type="protein sequence ID" value="PRY13630.1"/>
    <property type="molecule type" value="Genomic_DNA"/>
</dbReference>
<sequence length="53" mass="5271">AVPAPGLYLIDTDAEAHGAQTPALAAYVERWGATVRACAAAGAGTRQGTLTTS</sequence>
<accession>A0A2T0R274</accession>
<feature type="non-terminal residue" evidence="1">
    <location>
        <position position="1"/>
    </location>
</feature>
<evidence type="ECO:0000313" key="1">
    <source>
        <dbReference type="EMBL" id="PRY13630.1"/>
    </source>
</evidence>
<dbReference type="AlphaFoldDB" id="A0A2T0R274"/>
<proteinExistence type="predicted"/>
<keyword evidence="2" id="KW-1185">Reference proteome</keyword>
<reference evidence="1 2" key="1">
    <citation type="submission" date="2018-03" db="EMBL/GenBank/DDBJ databases">
        <title>Genomic Encyclopedia of Archaeal and Bacterial Type Strains, Phase II (KMG-II): from individual species to whole genera.</title>
        <authorList>
            <person name="Goeker M."/>
        </authorList>
    </citation>
    <scope>NUCLEOTIDE SEQUENCE [LARGE SCALE GENOMIC DNA]</scope>
    <source>
        <strain evidence="1 2">DSM 19711</strain>
    </source>
</reference>
<evidence type="ECO:0000313" key="2">
    <source>
        <dbReference type="Proteomes" id="UP000238083"/>
    </source>
</evidence>
<gene>
    <name evidence="1" type="ORF">CLV37_108301</name>
</gene>
<protein>
    <submittedName>
        <fullName evidence="1">Uncharacterized protein</fullName>
    </submittedName>
</protein>
<dbReference type="Proteomes" id="UP000238083">
    <property type="component" value="Unassembled WGS sequence"/>
</dbReference>
<name>A0A2T0R274_9ACTN</name>